<evidence type="ECO:0000313" key="5">
    <source>
        <dbReference type="EMBL" id="EZG61134.1"/>
    </source>
</evidence>
<protein>
    <recommendedName>
        <fullName evidence="4">40S ribosomal protein S6</fullName>
    </recommendedName>
</protein>
<dbReference type="GeneID" id="22913201"/>
<dbReference type="OMA" id="YVITHEK"/>
<comment type="similarity">
    <text evidence="1 4">Belongs to the eukaryotic ribosomal protein eS6 family.</text>
</comment>
<keyword evidence="6" id="KW-1185">Reference proteome</keyword>
<dbReference type="RefSeq" id="XP_011130787.1">
    <property type="nucleotide sequence ID" value="XM_011132485.1"/>
</dbReference>
<evidence type="ECO:0000313" key="6">
    <source>
        <dbReference type="Proteomes" id="UP000019763"/>
    </source>
</evidence>
<evidence type="ECO:0000256" key="3">
    <source>
        <dbReference type="ARBA" id="ARBA00023274"/>
    </source>
</evidence>
<dbReference type="PIRSF" id="PIRSF002129">
    <property type="entry name" value="Ribosom_S6_euk"/>
    <property type="match status" value="1"/>
</dbReference>
<dbReference type="SMART" id="SM01405">
    <property type="entry name" value="Ribosomal_S6e"/>
    <property type="match status" value="1"/>
</dbReference>
<evidence type="ECO:0000256" key="1">
    <source>
        <dbReference type="ARBA" id="ARBA00009312"/>
    </source>
</evidence>
<dbReference type="Gene3D" id="1.20.5.2650">
    <property type="match status" value="1"/>
</dbReference>
<dbReference type="EMBL" id="AFNH02000669">
    <property type="protein sequence ID" value="EZG61134.1"/>
    <property type="molecule type" value="Genomic_DNA"/>
</dbReference>
<dbReference type="GO" id="GO:0003735">
    <property type="term" value="F:structural constituent of ribosome"/>
    <property type="evidence" value="ECO:0007669"/>
    <property type="project" value="InterPro"/>
</dbReference>
<comment type="caution">
    <text evidence="5">The sequence shown here is derived from an EMBL/GenBank/DDBJ whole genome shotgun (WGS) entry which is preliminary data.</text>
</comment>
<sequence>MKLNVSSPEHGKVVTVDIDDEKLLLPFYEKRIGAEVPADTLGDQWKGYVLRVTGGNDKQGFPMMQGVLTNHRVRLLLRKGMPCFRERRKGAARRKSVRGCIVASDLSALNLTIAKKGDNVIENLTDEVRPRRLGPKRAGKIRKMFGLEKGDDVRPFVVRRVIREGKTKAPKIQRLVTAQRIQRKKAKKTAMANQRAASKQAAAEYQKVLADYIEEKKKAKLASAAAKKAVTAN</sequence>
<name>A0A023B5J8_GRENI</name>
<dbReference type="VEuPathDB" id="CryptoDB:GNI_089370"/>
<dbReference type="OrthoDB" id="10260596at2759"/>
<proteinExistence type="inferred from homology"/>
<dbReference type="PROSITE" id="PS00578">
    <property type="entry name" value="RIBOSOMAL_S6E"/>
    <property type="match status" value="1"/>
</dbReference>
<dbReference type="eggNOG" id="KOG1646">
    <property type="taxonomic scope" value="Eukaryota"/>
</dbReference>
<dbReference type="GO" id="GO:1990904">
    <property type="term" value="C:ribonucleoprotein complex"/>
    <property type="evidence" value="ECO:0007669"/>
    <property type="project" value="UniProtKB-KW"/>
</dbReference>
<evidence type="ECO:0000256" key="4">
    <source>
        <dbReference type="PIRNR" id="PIRNR002129"/>
    </source>
</evidence>
<evidence type="ECO:0000256" key="2">
    <source>
        <dbReference type="ARBA" id="ARBA00022980"/>
    </source>
</evidence>
<dbReference type="Pfam" id="PF01092">
    <property type="entry name" value="Ribosomal_S6e"/>
    <property type="match status" value="1"/>
</dbReference>
<gene>
    <name evidence="5" type="ORF">GNI_089370</name>
</gene>
<dbReference type="InterPro" id="IPR014401">
    <property type="entry name" value="Ribosomal_eS6-like"/>
</dbReference>
<organism evidence="5 6">
    <name type="scientific">Gregarina niphandrodes</name>
    <name type="common">Septate eugregarine</name>
    <dbReference type="NCBI Taxonomy" id="110365"/>
    <lineage>
        <taxon>Eukaryota</taxon>
        <taxon>Sar</taxon>
        <taxon>Alveolata</taxon>
        <taxon>Apicomplexa</taxon>
        <taxon>Conoidasida</taxon>
        <taxon>Gregarinasina</taxon>
        <taxon>Eugregarinorida</taxon>
        <taxon>Gregarinidae</taxon>
        <taxon>Gregarina</taxon>
    </lineage>
</organism>
<dbReference type="InterPro" id="IPR018282">
    <property type="entry name" value="Ribosomal_eS6_CS"/>
</dbReference>
<reference evidence="5" key="1">
    <citation type="submission" date="2013-12" db="EMBL/GenBank/DDBJ databases">
        <authorList>
            <person name="Omoto C.K."/>
            <person name="Sibley D."/>
            <person name="Venepally P."/>
            <person name="Hadjithomas M."/>
            <person name="Karamycheva S."/>
            <person name="Brunk B."/>
            <person name="Roos D."/>
            <person name="Caler E."/>
            <person name="Lorenzi H."/>
        </authorList>
    </citation>
    <scope>NUCLEOTIDE SEQUENCE</scope>
</reference>
<keyword evidence="3 4" id="KW-0687">Ribonucleoprotein</keyword>
<dbReference type="Proteomes" id="UP000019763">
    <property type="component" value="Unassembled WGS sequence"/>
</dbReference>
<dbReference type="PANTHER" id="PTHR11502">
    <property type="entry name" value="40S RIBOSOMAL PROTEIN S6"/>
    <property type="match status" value="1"/>
</dbReference>
<dbReference type="GO" id="GO:0006412">
    <property type="term" value="P:translation"/>
    <property type="evidence" value="ECO:0007669"/>
    <property type="project" value="InterPro"/>
</dbReference>
<accession>A0A023B5J8</accession>
<keyword evidence="2 4" id="KW-0689">Ribosomal protein</keyword>
<dbReference type="InterPro" id="IPR001377">
    <property type="entry name" value="Ribosomal_eS6"/>
</dbReference>
<dbReference type="AlphaFoldDB" id="A0A023B5J8"/>
<dbReference type="GO" id="GO:0005840">
    <property type="term" value="C:ribosome"/>
    <property type="evidence" value="ECO:0007669"/>
    <property type="project" value="UniProtKB-KW"/>
</dbReference>